<evidence type="ECO:0000313" key="1">
    <source>
        <dbReference type="EMBL" id="HJC47187.1"/>
    </source>
</evidence>
<dbReference type="EMBL" id="DWWL01000025">
    <property type="protein sequence ID" value="HJC47187.1"/>
    <property type="molecule type" value="Genomic_DNA"/>
</dbReference>
<accession>A0A9D2T5E7</accession>
<reference evidence="1" key="2">
    <citation type="submission" date="2021-04" db="EMBL/GenBank/DDBJ databases">
        <authorList>
            <person name="Gilroy R."/>
        </authorList>
    </citation>
    <scope>NUCLEOTIDE SEQUENCE</scope>
    <source>
        <strain evidence="1">CHK183-5548</strain>
    </source>
</reference>
<sequence length="85" mass="9474">MNVQIRFLNGELSALSVNFENISQNAKKTAMTEAGIGKNSVENHVFSGLFPGQSCNFPSYFFAFCREIRYNKARIMPGVHAGQIQ</sequence>
<evidence type="ECO:0000313" key="2">
    <source>
        <dbReference type="Proteomes" id="UP000823883"/>
    </source>
</evidence>
<reference evidence="1" key="1">
    <citation type="journal article" date="2021" name="PeerJ">
        <title>Extensive microbial diversity within the chicken gut microbiome revealed by metagenomics and culture.</title>
        <authorList>
            <person name="Gilroy R."/>
            <person name="Ravi A."/>
            <person name="Getino M."/>
            <person name="Pursley I."/>
            <person name="Horton D.L."/>
            <person name="Alikhan N.F."/>
            <person name="Baker D."/>
            <person name="Gharbi K."/>
            <person name="Hall N."/>
            <person name="Watson M."/>
            <person name="Adriaenssens E.M."/>
            <person name="Foster-Nyarko E."/>
            <person name="Jarju S."/>
            <person name="Secka A."/>
            <person name="Antonio M."/>
            <person name="Oren A."/>
            <person name="Chaudhuri R.R."/>
            <person name="La Ragione R."/>
            <person name="Hildebrand F."/>
            <person name="Pallen M.J."/>
        </authorList>
    </citation>
    <scope>NUCLEOTIDE SEQUENCE</scope>
    <source>
        <strain evidence="1">CHK183-5548</strain>
    </source>
</reference>
<organism evidence="1 2">
    <name type="scientific">Candidatus Lachnoclostridium pullistercoris</name>
    <dbReference type="NCBI Taxonomy" id="2838632"/>
    <lineage>
        <taxon>Bacteria</taxon>
        <taxon>Bacillati</taxon>
        <taxon>Bacillota</taxon>
        <taxon>Clostridia</taxon>
        <taxon>Lachnospirales</taxon>
        <taxon>Lachnospiraceae</taxon>
    </lineage>
</organism>
<dbReference type="Proteomes" id="UP000823883">
    <property type="component" value="Unassembled WGS sequence"/>
</dbReference>
<name>A0A9D2T5E7_9FIRM</name>
<proteinExistence type="predicted"/>
<protein>
    <submittedName>
        <fullName evidence="1">Uncharacterized protein</fullName>
    </submittedName>
</protein>
<dbReference type="AlphaFoldDB" id="A0A9D2T5E7"/>
<gene>
    <name evidence="1" type="ORF">IAA04_03950</name>
</gene>
<comment type="caution">
    <text evidence="1">The sequence shown here is derived from an EMBL/GenBank/DDBJ whole genome shotgun (WGS) entry which is preliminary data.</text>
</comment>